<feature type="region of interest" description="Disordered" evidence="1">
    <location>
        <begin position="1"/>
        <end position="73"/>
    </location>
</feature>
<dbReference type="Proteomes" id="UP001652583">
    <property type="component" value="Chromosome A1"/>
</dbReference>
<evidence type="ECO:0000313" key="3">
    <source>
        <dbReference type="RefSeq" id="XP_053058332.1"/>
    </source>
</evidence>
<organism evidence="2 3">
    <name type="scientific">Acinonyx jubatus</name>
    <name type="common">Cheetah</name>
    <dbReference type="NCBI Taxonomy" id="32536"/>
    <lineage>
        <taxon>Eukaryota</taxon>
        <taxon>Metazoa</taxon>
        <taxon>Chordata</taxon>
        <taxon>Craniata</taxon>
        <taxon>Vertebrata</taxon>
        <taxon>Euteleostomi</taxon>
        <taxon>Mammalia</taxon>
        <taxon>Eutheria</taxon>
        <taxon>Laurasiatheria</taxon>
        <taxon>Carnivora</taxon>
        <taxon>Feliformia</taxon>
        <taxon>Felidae</taxon>
        <taxon>Felinae</taxon>
        <taxon>Acinonyx</taxon>
    </lineage>
</organism>
<sequence>MPSTVTGAHRREANLREERRPEAAAPRARGQAVPPPLPGLFILGPAGRTSSEPLRDGSRSARGPPGLPVHGTGPPARVCHTLAGSVLASRVGSCPGCSPPFPGHFSSCLLRSSRSLARTPRCGARTHWTPTAISPQHLGPTTSACQTSLPCIPNKRMGQPHYCLVWQTPVSHFRPTGKYRTQEATPLGDGEASGKPSRQRPRSAQDRGGRNRVPLGARRGPERGGCGDPRALGAWPALCCRVRARPAPGQERHL</sequence>
<dbReference type="RefSeq" id="XP_053058332.1">
    <property type="nucleotide sequence ID" value="XM_053202357.1"/>
</dbReference>
<proteinExistence type="predicted"/>
<reference evidence="3" key="1">
    <citation type="submission" date="2025-08" db="UniProtKB">
        <authorList>
            <consortium name="RefSeq"/>
        </authorList>
    </citation>
    <scope>IDENTIFICATION</scope>
    <source>
        <tissue evidence="3">Blood</tissue>
    </source>
</reference>
<evidence type="ECO:0000313" key="2">
    <source>
        <dbReference type="Proteomes" id="UP001652583"/>
    </source>
</evidence>
<protein>
    <submittedName>
        <fullName evidence="3">Uncharacterized protein LOC128311599 isoform X1</fullName>
    </submittedName>
</protein>
<feature type="region of interest" description="Disordered" evidence="1">
    <location>
        <begin position="175"/>
        <end position="233"/>
    </location>
</feature>
<keyword evidence="2" id="KW-1185">Reference proteome</keyword>
<feature type="compositionally biased region" description="Low complexity" evidence="1">
    <location>
        <begin position="23"/>
        <end position="32"/>
    </location>
</feature>
<gene>
    <name evidence="3" type="primary">LOC128311599</name>
</gene>
<feature type="compositionally biased region" description="Basic and acidic residues" evidence="1">
    <location>
        <begin position="9"/>
        <end position="22"/>
    </location>
</feature>
<name>A0ABM3NFZ1_ACIJB</name>
<dbReference type="GeneID" id="128311599"/>
<evidence type="ECO:0000256" key="1">
    <source>
        <dbReference type="SAM" id="MobiDB-lite"/>
    </source>
</evidence>
<accession>A0ABM3NFZ1</accession>